<proteinExistence type="predicted"/>
<dbReference type="OrthoDB" id="512166at2"/>
<dbReference type="Gene3D" id="3.40.630.30">
    <property type="match status" value="1"/>
</dbReference>
<dbReference type="AlphaFoldDB" id="A0A073K532"/>
<dbReference type="InterPro" id="IPR000182">
    <property type="entry name" value="GNAT_dom"/>
</dbReference>
<comment type="caution">
    <text evidence="2">The sequence shown here is derived from an EMBL/GenBank/DDBJ whole genome shotgun (WGS) entry which is preliminary data.</text>
</comment>
<keyword evidence="2" id="KW-0808">Transferase</keyword>
<dbReference type="InterPro" id="IPR016181">
    <property type="entry name" value="Acyl_CoA_acyltransferase"/>
</dbReference>
<dbReference type="RefSeq" id="WP_033678984.1">
    <property type="nucleotide sequence ID" value="NZ_JOTM01000070.1"/>
</dbReference>
<dbReference type="SUPFAM" id="SSF55729">
    <property type="entry name" value="Acyl-CoA N-acyltransferases (Nat)"/>
    <property type="match status" value="1"/>
</dbReference>
<name>A0A073K532_9BACI</name>
<dbReference type="GO" id="GO:0016747">
    <property type="term" value="F:acyltransferase activity, transferring groups other than amino-acyl groups"/>
    <property type="evidence" value="ECO:0007669"/>
    <property type="project" value="InterPro"/>
</dbReference>
<dbReference type="STRING" id="574375.AZF08_10225"/>
<evidence type="ECO:0000313" key="3">
    <source>
        <dbReference type="Proteomes" id="UP000027778"/>
    </source>
</evidence>
<dbReference type="EMBL" id="JOTM01000070">
    <property type="protein sequence ID" value="KEK21665.1"/>
    <property type="molecule type" value="Genomic_DNA"/>
</dbReference>
<keyword evidence="3" id="KW-1185">Reference proteome</keyword>
<dbReference type="Pfam" id="PF00583">
    <property type="entry name" value="Acetyltransf_1"/>
    <property type="match status" value="1"/>
</dbReference>
<dbReference type="CDD" id="cd04301">
    <property type="entry name" value="NAT_SF"/>
    <property type="match status" value="1"/>
</dbReference>
<feature type="domain" description="N-acetyltransferase" evidence="1">
    <location>
        <begin position="1"/>
        <end position="130"/>
    </location>
</feature>
<dbReference type="PROSITE" id="PS51186">
    <property type="entry name" value="GNAT"/>
    <property type="match status" value="1"/>
</dbReference>
<evidence type="ECO:0000259" key="1">
    <source>
        <dbReference type="PROSITE" id="PS51186"/>
    </source>
</evidence>
<sequence>MGIKFASSEDLEWINNQYRVIGFVPSDLQKDKVAIVTYNGEYAGLGRLVKIDKSTLEMGGIYILPKYRGYKLAGNLVSFLVQEAKQSDASNIYCIPFEELAAFYKKHGFKEVNTDQEAVHPTILNKYNWCLQEYDKNVLLFKL</sequence>
<organism evidence="2 3">
    <name type="scientific">Bacillus gaemokensis</name>
    <dbReference type="NCBI Taxonomy" id="574375"/>
    <lineage>
        <taxon>Bacteria</taxon>
        <taxon>Bacillati</taxon>
        <taxon>Bacillota</taxon>
        <taxon>Bacilli</taxon>
        <taxon>Bacillales</taxon>
        <taxon>Bacillaceae</taxon>
        <taxon>Bacillus</taxon>
        <taxon>Bacillus cereus group</taxon>
    </lineage>
</organism>
<dbReference type="Proteomes" id="UP000027778">
    <property type="component" value="Unassembled WGS sequence"/>
</dbReference>
<reference evidence="2 3" key="1">
    <citation type="submission" date="2014-06" db="EMBL/GenBank/DDBJ databases">
        <title>Draft genome sequence of Bacillus gaemokensis JCM 15801 (MCCC 1A00707).</title>
        <authorList>
            <person name="Lai Q."/>
            <person name="Liu Y."/>
            <person name="Shao Z."/>
        </authorList>
    </citation>
    <scope>NUCLEOTIDE SEQUENCE [LARGE SCALE GENOMIC DNA]</scope>
    <source>
        <strain evidence="2 3">JCM 15801</strain>
    </source>
</reference>
<protein>
    <submittedName>
        <fullName evidence="2">Acetyltransferase</fullName>
    </submittedName>
</protein>
<gene>
    <name evidence="2" type="ORF">BAGA_27335</name>
</gene>
<accession>A0A073K532</accession>
<evidence type="ECO:0000313" key="2">
    <source>
        <dbReference type="EMBL" id="KEK21665.1"/>
    </source>
</evidence>
<dbReference type="eggNOG" id="COG0456">
    <property type="taxonomic scope" value="Bacteria"/>
</dbReference>